<keyword evidence="7" id="KW-1185">Reference proteome</keyword>
<dbReference type="InterPro" id="IPR009777">
    <property type="entry name" value="ZapD"/>
</dbReference>
<evidence type="ECO:0000256" key="2">
    <source>
        <dbReference type="ARBA" id="ARBA00022618"/>
    </source>
</evidence>
<comment type="similarity">
    <text evidence="5">Belongs to the ZapD family.</text>
</comment>
<dbReference type="InterPro" id="IPR027462">
    <property type="entry name" value="ZapD_C"/>
</dbReference>
<comment type="subcellular location">
    <subcellularLocation>
        <location evidence="5">Cytoplasm</location>
    </subcellularLocation>
    <text evidence="5">Localizes to mid-cell in an FtsZ-dependent manner.</text>
</comment>
<name>A0ABS1BR23_9NEIS</name>
<dbReference type="GO" id="GO:0051301">
    <property type="term" value="P:cell division"/>
    <property type="evidence" value="ECO:0007669"/>
    <property type="project" value="UniProtKB-KW"/>
</dbReference>
<dbReference type="SUPFAM" id="SSF160950">
    <property type="entry name" value="YacF-like"/>
    <property type="match status" value="1"/>
</dbReference>
<accession>A0ABS1BR23</accession>
<dbReference type="InterPro" id="IPR036268">
    <property type="entry name" value="ZapD_sf"/>
</dbReference>
<organism evidence="6 7">
    <name type="scientific">Kingella bonacorsii</name>
    <dbReference type="NCBI Taxonomy" id="2796361"/>
    <lineage>
        <taxon>Bacteria</taxon>
        <taxon>Pseudomonadati</taxon>
        <taxon>Pseudomonadota</taxon>
        <taxon>Betaproteobacteria</taxon>
        <taxon>Neisseriales</taxon>
        <taxon>Neisseriaceae</taxon>
        <taxon>Kingella</taxon>
    </lineage>
</organism>
<dbReference type="HAMAP" id="MF_01092">
    <property type="entry name" value="ZapD"/>
    <property type="match status" value="1"/>
</dbReference>
<evidence type="ECO:0000256" key="1">
    <source>
        <dbReference type="ARBA" id="ARBA00022490"/>
    </source>
</evidence>
<evidence type="ECO:0000313" key="6">
    <source>
        <dbReference type="EMBL" id="MBK0395726.1"/>
    </source>
</evidence>
<dbReference type="Proteomes" id="UP000614058">
    <property type="component" value="Unassembled WGS sequence"/>
</dbReference>
<comment type="caution">
    <text evidence="6">The sequence shown here is derived from an EMBL/GenBank/DDBJ whole genome shotgun (WGS) entry which is preliminary data.</text>
</comment>
<evidence type="ECO:0000256" key="3">
    <source>
        <dbReference type="ARBA" id="ARBA00023210"/>
    </source>
</evidence>
<dbReference type="Pfam" id="PF07072">
    <property type="entry name" value="ZapD"/>
    <property type="match status" value="1"/>
</dbReference>
<comment type="subunit">
    <text evidence="5">Interacts with FtsZ.</text>
</comment>
<dbReference type="PANTHER" id="PTHR39455">
    <property type="entry name" value="CELL DIVISION PROTEIN ZAPD"/>
    <property type="match status" value="1"/>
</dbReference>
<dbReference type="NCBIfam" id="NF003656">
    <property type="entry name" value="PRK05287.1-4"/>
    <property type="match status" value="1"/>
</dbReference>
<gene>
    <name evidence="5 6" type="primary">zapD</name>
    <name evidence="6" type="ORF">JDW22_03770</name>
</gene>
<keyword evidence="4 5" id="KW-0131">Cell cycle</keyword>
<dbReference type="PANTHER" id="PTHR39455:SF1">
    <property type="entry name" value="CELL DIVISION PROTEIN ZAPD"/>
    <property type="match status" value="1"/>
</dbReference>
<evidence type="ECO:0000256" key="5">
    <source>
        <dbReference type="HAMAP-Rule" id="MF_01092"/>
    </source>
</evidence>
<dbReference type="Gene3D" id="1.10.3900.10">
    <property type="entry name" value="YacF-like"/>
    <property type="match status" value="1"/>
</dbReference>
<proteinExistence type="inferred from homology"/>
<keyword evidence="2 5" id="KW-0132">Cell division</keyword>
<sequence length="253" mass="29685">MLNFDHPLTERVRSLIRIEHLFNRFNHATSGDDKWSHHIALSTLFEIMESSSRAELKLDILQELERQRQSEKYQNDVPMLERLNQTAQNLQEVQQKFGQHIRENEWLMAVKQRILVAGGTTPVELPSYYFWQKVDARKRRQDLQRWSQFMMPTYHAVHLLLEILRSNQIVVQCHAEAGHYEHSKMEQNIHLLTIEIPQSLGALPEVSANKYFTHIRFVRASQEGMRGEVIPHDIDFKMIVCSFDGDSAIRQAA</sequence>
<evidence type="ECO:0000256" key="4">
    <source>
        <dbReference type="ARBA" id="ARBA00023306"/>
    </source>
</evidence>
<reference evidence="6 7" key="1">
    <citation type="journal article" date="2021" name="Pathogens">
        <title>Isolation and Characterization of Kingella bonacorsii sp. nov., A Novel Kingella Species Detected in a Stable Periodontitis Subject.</title>
        <authorList>
            <person name="Antezack A."/>
            <person name="Boxberger M."/>
            <person name="Rolland C."/>
            <person name="Monnet-Corti V."/>
            <person name="La Scola B."/>
        </authorList>
    </citation>
    <scope>NUCLEOTIDE SEQUENCE [LARGE SCALE GENOMIC DNA]</scope>
    <source>
        <strain evidence="6 7">Marseille-Q4569</strain>
    </source>
</reference>
<dbReference type="Gene3D" id="2.60.440.10">
    <property type="entry name" value="YacF-like domains"/>
    <property type="match status" value="1"/>
</dbReference>
<dbReference type="RefSeq" id="WP_200521767.1">
    <property type="nucleotide sequence ID" value="NZ_JAEHNZ010000001.1"/>
</dbReference>
<comment type="function">
    <text evidence="5">Cell division factor that enhances FtsZ-ring assembly. Directly interacts with FtsZ and promotes bundling of FtsZ protofilaments, with a reduction in FtsZ GTPase activity.</text>
</comment>
<evidence type="ECO:0000313" key="7">
    <source>
        <dbReference type="Proteomes" id="UP000614058"/>
    </source>
</evidence>
<keyword evidence="3 5" id="KW-0717">Septation</keyword>
<protein>
    <recommendedName>
        <fullName evidence="5">Cell division protein ZapD</fullName>
    </recommendedName>
    <alternativeName>
        <fullName evidence="5">Z ring-associated protein D</fullName>
    </alternativeName>
</protein>
<keyword evidence="1 5" id="KW-0963">Cytoplasm</keyword>
<dbReference type="EMBL" id="JAEHNZ010000001">
    <property type="protein sequence ID" value="MBK0395726.1"/>
    <property type="molecule type" value="Genomic_DNA"/>
</dbReference>